<evidence type="ECO:0000256" key="1">
    <source>
        <dbReference type="SAM" id="Phobius"/>
    </source>
</evidence>
<dbReference type="Pfam" id="PF07584">
    <property type="entry name" value="BatA"/>
    <property type="match status" value="1"/>
</dbReference>
<dbReference type="Proteomes" id="UP000199062">
    <property type="component" value="Unassembled WGS sequence"/>
</dbReference>
<dbReference type="Pfam" id="PF13519">
    <property type="entry name" value="VWA_2"/>
    <property type="match status" value="1"/>
</dbReference>
<dbReference type="RefSeq" id="WP_089817837.1">
    <property type="nucleotide sequence ID" value="NZ_FOZK01000003.1"/>
</dbReference>
<accession>A0A1I6LY65</accession>
<dbReference type="Gene3D" id="3.40.50.880">
    <property type="match status" value="1"/>
</dbReference>
<evidence type="ECO:0000259" key="4">
    <source>
        <dbReference type="Pfam" id="PF24155"/>
    </source>
</evidence>
<dbReference type="InterPro" id="IPR036465">
    <property type="entry name" value="vWFA_dom_sf"/>
</dbReference>
<keyword evidence="8" id="KW-1185">Reference proteome</keyword>
<name>A0A1I6LY65_9EURY</name>
<feature type="domain" description="Aerotolerance regulator N-terminal" evidence="2">
    <location>
        <begin position="5"/>
        <end position="82"/>
    </location>
</feature>
<proteinExistence type="predicted"/>
<feature type="domain" description="DUF7408" evidence="6">
    <location>
        <begin position="309"/>
        <end position="483"/>
    </location>
</feature>
<gene>
    <name evidence="7" type="ORF">SAMN05216559_3380</name>
</gene>
<organism evidence="7 8">
    <name type="scientific">Halomicrobium zhouii</name>
    <dbReference type="NCBI Taxonomy" id="767519"/>
    <lineage>
        <taxon>Archaea</taxon>
        <taxon>Methanobacteriati</taxon>
        <taxon>Methanobacteriota</taxon>
        <taxon>Stenosarchaea group</taxon>
        <taxon>Halobacteria</taxon>
        <taxon>Halobacteriales</taxon>
        <taxon>Haloarculaceae</taxon>
        <taxon>Halomicrobium</taxon>
    </lineage>
</organism>
<evidence type="ECO:0000259" key="3">
    <source>
        <dbReference type="Pfam" id="PF13519"/>
    </source>
</evidence>
<keyword evidence="1 7" id="KW-0812">Transmembrane</keyword>
<dbReference type="InterPro" id="IPR055831">
    <property type="entry name" value="DUF7408"/>
</dbReference>
<dbReference type="InterPro" id="IPR055830">
    <property type="entry name" value="DUF7407"/>
</dbReference>
<dbReference type="InterPro" id="IPR029062">
    <property type="entry name" value="Class_I_gatase-like"/>
</dbReference>
<evidence type="ECO:0000313" key="8">
    <source>
        <dbReference type="Proteomes" id="UP000199062"/>
    </source>
</evidence>
<dbReference type="SUPFAM" id="SSF53300">
    <property type="entry name" value="vWA-like"/>
    <property type="match status" value="1"/>
</dbReference>
<dbReference type="PANTHER" id="PTHR37464:SF1">
    <property type="entry name" value="BLL2463 PROTEIN"/>
    <property type="match status" value="1"/>
</dbReference>
<feature type="transmembrane region" description="Helical" evidence="1">
    <location>
        <begin position="6"/>
        <end position="28"/>
    </location>
</feature>
<feature type="domain" description="DUF7406" evidence="4">
    <location>
        <begin position="490"/>
        <end position="541"/>
    </location>
</feature>
<dbReference type="PANTHER" id="PTHR37464">
    <property type="entry name" value="BLL2463 PROTEIN"/>
    <property type="match status" value="1"/>
</dbReference>
<dbReference type="Pfam" id="PF24156">
    <property type="entry name" value="DUF7407"/>
    <property type="match status" value="1"/>
</dbReference>
<keyword evidence="1" id="KW-0472">Membrane</keyword>
<keyword evidence="1" id="KW-1133">Transmembrane helix</keyword>
<dbReference type="SUPFAM" id="SSF52317">
    <property type="entry name" value="Class I glutamine amidotransferase-like"/>
    <property type="match status" value="1"/>
</dbReference>
<dbReference type="InterPro" id="IPR002035">
    <property type="entry name" value="VWF_A"/>
</dbReference>
<dbReference type="NCBIfam" id="TIGR02226">
    <property type="entry name" value="two_anch"/>
    <property type="match status" value="1"/>
</dbReference>
<reference evidence="7 8" key="1">
    <citation type="submission" date="2016-10" db="EMBL/GenBank/DDBJ databases">
        <authorList>
            <person name="de Groot N.N."/>
        </authorList>
    </citation>
    <scope>NUCLEOTIDE SEQUENCE [LARGE SCALE GENOMIC DNA]</scope>
    <source>
        <strain evidence="7 8">CGMCC 1.10457</strain>
    </source>
</reference>
<dbReference type="AlphaFoldDB" id="A0A1I6LY65"/>
<dbReference type="Gene3D" id="3.40.50.410">
    <property type="entry name" value="von Willebrand factor, type A domain"/>
    <property type="match status" value="1"/>
</dbReference>
<protein>
    <submittedName>
        <fullName evidence="7">N-terminal double-transmembrane domain-containing protein</fullName>
    </submittedName>
</protein>
<dbReference type="OrthoDB" id="341248at2157"/>
<feature type="domain" description="DUF7407" evidence="5">
    <location>
        <begin position="226"/>
        <end position="298"/>
    </location>
</feature>
<sequence length="603" mass="62571">MPLQLGFVDPIGLAGLVALVPLVILYLVRPDPRELSLPTVQFLAEERDDGGAHPVLRRLTRDLLFVLQVLVVLALAVSLASPYVTVDRQTAGESTVVVLDTSASMATETGEGTRFDAARAAARDAVAGETTVVTTAPAAGTLVDAGGPADARDALRTVPVTDASGDLRGAISRAATAATSADDGARVVVLSDFVDESGWRSAVRTARASGVDVRLRQFDGGGAANVGIVGHDVTERGASVTVRNTGTERAERTVSLGDQSTAVTLEPGDVRELSFGVPAGGGTVELSPGDSFPADDTAPVAAPADPTVEVLLVTNEPDSNLATALDVIGSVDLTVAQPPASVDGDYDVAIVGQVDAGEVLDSTVETVRAIAADGGGVAVVAQPALADLGLGPVSPVEPRRMTAQPGVESPADHDLTRDFEFPRPERALAANLTRGRALVNYTDGSPLLATASHGEGRVLYYGYVPDHSSFQRGVRYPIFWKRAVFHLADRPTVAELNRETGAKLQFQSERTVSGPRGDWTTTVVTLDAVGTYDVDDRRYAAALADPAESNVTAPSIDEVRSAGQSGGSTGTASVPVELTPAVVALATLLVLLELAYLRRRGDL</sequence>
<dbReference type="STRING" id="767519.SAMN05216559_3380"/>
<dbReference type="InterPro" id="IPR024163">
    <property type="entry name" value="Aerotolerance_reg_N"/>
</dbReference>
<dbReference type="InterPro" id="IPR055829">
    <property type="entry name" value="DUF7406"/>
</dbReference>
<evidence type="ECO:0000313" key="7">
    <source>
        <dbReference type="EMBL" id="SFS08222.1"/>
    </source>
</evidence>
<dbReference type="InterPro" id="IPR011933">
    <property type="entry name" value="Double_TM_dom"/>
</dbReference>
<evidence type="ECO:0000259" key="5">
    <source>
        <dbReference type="Pfam" id="PF24156"/>
    </source>
</evidence>
<dbReference type="EMBL" id="FOZK01000003">
    <property type="protein sequence ID" value="SFS08222.1"/>
    <property type="molecule type" value="Genomic_DNA"/>
</dbReference>
<dbReference type="Pfam" id="PF24155">
    <property type="entry name" value="DUF7406"/>
    <property type="match status" value="1"/>
</dbReference>
<dbReference type="Pfam" id="PF24157">
    <property type="entry name" value="DUF7408"/>
    <property type="match status" value="1"/>
</dbReference>
<feature type="transmembrane region" description="Helical" evidence="1">
    <location>
        <begin position="63"/>
        <end position="84"/>
    </location>
</feature>
<evidence type="ECO:0000259" key="6">
    <source>
        <dbReference type="Pfam" id="PF24157"/>
    </source>
</evidence>
<feature type="domain" description="VWFA" evidence="3">
    <location>
        <begin position="95"/>
        <end position="193"/>
    </location>
</feature>
<evidence type="ECO:0000259" key="2">
    <source>
        <dbReference type="Pfam" id="PF07584"/>
    </source>
</evidence>